<evidence type="ECO:0000256" key="5">
    <source>
        <dbReference type="ARBA" id="ARBA00022825"/>
    </source>
</evidence>
<evidence type="ECO:0000313" key="7">
    <source>
        <dbReference type="EMBL" id="MPL94241.1"/>
    </source>
</evidence>
<dbReference type="SUPFAM" id="SSF50494">
    <property type="entry name" value="Trypsin-like serine proteases"/>
    <property type="match status" value="1"/>
</dbReference>
<dbReference type="GO" id="GO:0006508">
    <property type="term" value="P:proteolysis"/>
    <property type="evidence" value="ECO:0007669"/>
    <property type="project" value="UniProtKB-KW"/>
</dbReference>
<evidence type="ECO:0000256" key="3">
    <source>
        <dbReference type="ARBA" id="ARBA00022737"/>
    </source>
</evidence>
<dbReference type="NCBIfam" id="TIGR02037">
    <property type="entry name" value="degP_htrA_DO"/>
    <property type="match status" value="1"/>
</dbReference>
<dbReference type="InterPro" id="IPR001940">
    <property type="entry name" value="Peptidase_S1C"/>
</dbReference>
<dbReference type="PRINTS" id="PR00834">
    <property type="entry name" value="PROTEASES2C"/>
</dbReference>
<dbReference type="SUPFAM" id="SSF50156">
    <property type="entry name" value="PDZ domain-like"/>
    <property type="match status" value="2"/>
</dbReference>
<keyword evidence="5" id="KW-0720">Serine protease</keyword>
<dbReference type="GO" id="GO:0004252">
    <property type="term" value="F:serine-type endopeptidase activity"/>
    <property type="evidence" value="ECO:0007669"/>
    <property type="project" value="InterPro"/>
</dbReference>
<dbReference type="Pfam" id="PF13365">
    <property type="entry name" value="Trypsin_2"/>
    <property type="match status" value="1"/>
</dbReference>
<proteinExistence type="predicted"/>
<name>A0A644VS67_9ZZZZ</name>
<dbReference type="SMART" id="SM00228">
    <property type="entry name" value="PDZ"/>
    <property type="match status" value="2"/>
</dbReference>
<dbReference type="PANTHER" id="PTHR43343">
    <property type="entry name" value="PEPTIDASE S12"/>
    <property type="match status" value="1"/>
</dbReference>
<feature type="domain" description="PDZ" evidence="6">
    <location>
        <begin position="294"/>
        <end position="374"/>
    </location>
</feature>
<keyword evidence="2" id="KW-0732">Signal</keyword>
<evidence type="ECO:0000256" key="1">
    <source>
        <dbReference type="ARBA" id="ARBA00022670"/>
    </source>
</evidence>
<dbReference type="Gene3D" id="2.40.10.120">
    <property type="match status" value="1"/>
</dbReference>
<dbReference type="EMBL" id="VSSQ01000420">
    <property type="protein sequence ID" value="MPL94241.1"/>
    <property type="molecule type" value="Genomic_DNA"/>
</dbReference>
<dbReference type="AlphaFoldDB" id="A0A644VS67"/>
<dbReference type="InterPro" id="IPR051201">
    <property type="entry name" value="Chloro_Bact_Ser_Proteases"/>
</dbReference>
<dbReference type="InterPro" id="IPR011782">
    <property type="entry name" value="Pept_S1C_Do"/>
</dbReference>
<dbReference type="PROSITE" id="PS50106">
    <property type="entry name" value="PDZ"/>
    <property type="match status" value="1"/>
</dbReference>
<keyword evidence="3" id="KW-0677">Repeat</keyword>
<evidence type="ECO:0000256" key="2">
    <source>
        <dbReference type="ARBA" id="ARBA00022729"/>
    </source>
</evidence>
<dbReference type="InterPro" id="IPR036034">
    <property type="entry name" value="PDZ_sf"/>
</dbReference>
<sequence length="495" mass="54012">MRMRRNKIFQVIGLVLLVVMVTMATNYVMNRNNARQNQSDFSFDQIPASYANFKNVSRAGDTDFTVAAELTVNAVVHVKVKSEVMQSRGFSGDPFFEYFFGPQFRQQQPQIREGAGSGVIISNDGYIVTNNHVIDNSKEIEVVLNDKRSFTAKVVGSDPNTDIALLKIEEKDLPFVIFGNSDSLKVGEWVLAVGNPFNLTSTVTAGIVSAKARNINILNAAMKIESFIQTDAAVNPGNSGGALVNTRGELVGINTAIASQTGSFTGYSFAVPSSIVQKVVSDIRQYGVVQRAVLGVEIRDINGELAKEKNIKTFDGAYVANVVESSAADKAGVKAGDIITNVNGVAVKSVAQLQEQVGRYRPGDKIFIEILRDNKKQKLNVELKNRQGNTELVSSDVNIDLLGATFKEADNKIKEKFGVDYGVEVKSVGKGKFSNAGIKNGYIILKINNIKMSNEKDIETAMKAVMDNADQNKVLWITGFYPNGKTAYYAIDLNN</sequence>
<dbReference type="PANTHER" id="PTHR43343:SF3">
    <property type="entry name" value="PROTEASE DO-LIKE 8, CHLOROPLASTIC"/>
    <property type="match status" value="1"/>
</dbReference>
<dbReference type="Gene3D" id="2.30.42.10">
    <property type="match status" value="2"/>
</dbReference>
<accession>A0A644VS67</accession>
<dbReference type="InterPro" id="IPR001478">
    <property type="entry name" value="PDZ"/>
</dbReference>
<reference evidence="7" key="1">
    <citation type="submission" date="2019-08" db="EMBL/GenBank/DDBJ databases">
        <authorList>
            <person name="Kucharzyk K."/>
            <person name="Murdoch R.W."/>
            <person name="Higgins S."/>
            <person name="Loffler F."/>
        </authorList>
    </citation>
    <scope>NUCLEOTIDE SEQUENCE</scope>
</reference>
<organism evidence="7">
    <name type="scientific">bioreactor metagenome</name>
    <dbReference type="NCBI Taxonomy" id="1076179"/>
    <lineage>
        <taxon>unclassified sequences</taxon>
        <taxon>metagenomes</taxon>
        <taxon>ecological metagenomes</taxon>
    </lineage>
</organism>
<evidence type="ECO:0000256" key="4">
    <source>
        <dbReference type="ARBA" id="ARBA00022801"/>
    </source>
</evidence>
<comment type="caution">
    <text evidence="7">The sequence shown here is derived from an EMBL/GenBank/DDBJ whole genome shotgun (WGS) entry which is preliminary data.</text>
</comment>
<dbReference type="InterPro" id="IPR009003">
    <property type="entry name" value="Peptidase_S1_PA"/>
</dbReference>
<keyword evidence="1" id="KW-0645">Protease</keyword>
<protein>
    <recommendedName>
        <fullName evidence="6">PDZ domain-containing protein</fullName>
    </recommendedName>
</protein>
<keyword evidence="4" id="KW-0378">Hydrolase</keyword>
<gene>
    <name evidence="7" type="ORF">SDC9_40391</name>
</gene>
<evidence type="ECO:0000259" key="6">
    <source>
        <dbReference type="PROSITE" id="PS50106"/>
    </source>
</evidence>
<dbReference type="Pfam" id="PF13180">
    <property type="entry name" value="PDZ_2"/>
    <property type="match status" value="1"/>
</dbReference>